<accession>A0A1U7NV35</accession>
<comment type="caution">
    <text evidence="1">The sequence shown here is derived from an EMBL/GenBank/DDBJ whole genome shotgun (WGS) entry which is preliminary data.</text>
</comment>
<dbReference type="EMBL" id="MSTI01000128">
    <property type="protein sequence ID" value="OLV16781.1"/>
    <property type="molecule type" value="Genomic_DNA"/>
</dbReference>
<evidence type="ECO:0000313" key="2">
    <source>
        <dbReference type="Proteomes" id="UP000186607"/>
    </source>
</evidence>
<protein>
    <recommendedName>
        <fullName evidence="3">Beta-ketoadipate enol-lactone hydrolase</fullName>
    </recommendedName>
</protein>
<keyword evidence="2" id="KW-1185">Reference proteome</keyword>
<reference evidence="1 2" key="1">
    <citation type="submission" date="2017-01" db="EMBL/GenBank/DDBJ databases">
        <title>Genome Analysis of Deinococcus marmoris KOPRI26562.</title>
        <authorList>
            <person name="Kim J.H."/>
            <person name="Oh H.-M."/>
        </authorList>
    </citation>
    <scope>NUCLEOTIDE SEQUENCE [LARGE SCALE GENOMIC DNA]</scope>
    <source>
        <strain evidence="1 2">KOPRI26562</strain>
    </source>
</reference>
<evidence type="ECO:0000313" key="1">
    <source>
        <dbReference type="EMBL" id="OLV16781.1"/>
    </source>
</evidence>
<dbReference type="InterPro" id="IPR029058">
    <property type="entry name" value="AB_hydrolase_fold"/>
</dbReference>
<dbReference type="SUPFAM" id="SSF53474">
    <property type="entry name" value="alpha/beta-Hydrolases"/>
    <property type="match status" value="1"/>
</dbReference>
<dbReference type="AlphaFoldDB" id="A0A1U7NV35"/>
<dbReference type="STRING" id="249408.BOO71_0010861"/>
<sequence length="66" mass="7190">MLWGESDQIGTPAYAAAFLDAQFQIIERAGHLPQIEQPSATFALIDNFLESQVQRGAELPSGSTVR</sequence>
<organism evidence="1 2">
    <name type="scientific">Deinococcus marmoris</name>
    <dbReference type="NCBI Taxonomy" id="249408"/>
    <lineage>
        <taxon>Bacteria</taxon>
        <taxon>Thermotogati</taxon>
        <taxon>Deinococcota</taxon>
        <taxon>Deinococci</taxon>
        <taxon>Deinococcales</taxon>
        <taxon>Deinococcaceae</taxon>
        <taxon>Deinococcus</taxon>
    </lineage>
</organism>
<dbReference type="Proteomes" id="UP000186607">
    <property type="component" value="Unassembled WGS sequence"/>
</dbReference>
<name>A0A1U7NV35_9DEIO</name>
<dbReference type="Gene3D" id="3.40.50.1820">
    <property type="entry name" value="alpha/beta hydrolase"/>
    <property type="match status" value="1"/>
</dbReference>
<gene>
    <name evidence="1" type="ORF">BOO71_0010861</name>
</gene>
<evidence type="ECO:0008006" key="3">
    <source>
        <dbReference type="Google" id="ProtNLM"/>
    </source>
</evidence>
<proteinExistence type="predicted"/>